<evidence type="ECO:0000313" key="2">
    <source>
        <dbReference type="EMBL" id="KAH7026672.1"/>
    </source>
</evidence>
<organism evidence="2 3">
    <name type="scientific">Microdochium trichocladiopsis</name>
    <dbReference type="NCBI Taxonomy" id="1682393"/>
    <lineage>
        <taxon>Eukaryota</taxon>
        <taxon>Fungi</taxon>
        <taxon>Dikarya</taxon>
        <taxon>Ascomycota</taxon>
        <taxon>Pezizomycotina</taxon>
        <taxon>Sordariomycetes</taxon>
        <taxon>Xylariomycetidae</taxon>
        <taxon>Xylariales</taxon>
        <taxon>Microdochiaceae</taxon>
        <taxon>Microdochium</taxon>
    </lineage>
</organism>
<dbReference type="Proteomes" id="UP000756346">
    <property type="component" value="Unassembled WGS sequence"/>
</dbReference>
<dbReference type="RefSeq" id="XP_046009889.1">
    <property type="nucleotide sequence ID" value="XM_046154938.1"/>
</dbReference>
<gene>
    <name evidence="2" type="ORF">B0I36DRAFT_331126</name>
</gene>
<feature type="transmembrane region" description="Helical" evidence="1">
    <location>
        <begin position="126"/>
        <end position="148"/>
    </location>
</feature>
<sequence>MRPCAHYFRTDERSASSCPLTPISQLHHYGAVWNDEAASAFSPSHDLPYCAFSRIQISQPKTRTLPKPLPRRYDDPYEFSRASYDIYDAAVLTPHLICSFWILCFMLHLCFSLYHRKLATSFFTSFDIPVSQCACVIYPLSFLASLSIEFTSRHEVIYKGCNQRVFAVIIPRYNWVLFIVTTMWYLWLLFHQLLSSCRLKLDVCTRDTHPGARYEQACREVKRGSEDDPDRPCLLVCTALY</sequence>
<keyword evidence="1" id="KW-0472">Membrane</keyword>
<dbReference type="AlphaFoldDB" id="A0A9P8Y0T3"/>
<dbReference type="GeneID" id="70184484"/>
<name>A0A9P8Y0T3_9PEZI</name>
<evidence type="ECO:0000313" key="3">
    <source>
        <dbReference type="Proteomes" id="UP000756346"/>
    </source>
</evidence>
<accession>A0A9P8Y0T3</accession>
<dbReference type="EMBL" id="JAGTJQ010000008">
    <property type="protein sequence ID" value="KAH7026672.1"/>
    <property type="molecule type" value="Genomic_DNA"/>
</dbReference>
<comment type="caution">
    <text evidence="2">The sequence shown here is derived from an EMBL/GenBank/DDBJ whole genome shotgun (WGS) entry which is preliminary data.</text>
</comment>
<keyword evidence="1" id="KW-1133">Transmembrane helix</keyword>
<feature type="transmembrane region" description="Helical" evidence="1">
    <location>
        <begin position="92"/>
        <end position="114"/>
    </location>
</feature>
<reference evidence="2" key="1">
    <citation type="journal article" date="2021" name="Nat. Commun.">
        <title>Genetic determinants of endophytism in the Arabidopsis root mycobiome.</title>
        <authorList>
            <person name="Mesny F."/>
            <person name="Miyauchi S."/>
            <person name="Thiergart T."/>
            <person name="Pickel B."/>
            <person name="Atanasova L."/>
            <person name="Karlsson M."/>
            <person name="Huettel B."/>
            <person name="Barry K.W."/>
            <person name="Haridas S."/>
            <person name="Chen C."/>
            <person name="Bauer D."/>
            <person name="Andreopoulos W."/>
            <person name="Pangilinan J."/>
            <person name="LaButti K."/>
            <person name="Riley R."/>
            <person name="Lipzen A."/>
            <person name="Clum A."/>
            <person name="Drula E."/>
            <person name="Henrissat B."/>
            <person name="Kohler A."/>
            <person name="Grigoriev I.V."/>
            <person name="Martin F.M."/>
            <person name="Hacquard S."/>
        </authorList>
    </citation>
    <scope>NUCLEOTIDE SEQUENCE</scope>
    <source>
        <strain evidence="2">MPI-CAGE-CH-0230</strain>
    </source>
</reference>
<keyword evidence="3" id="KW-1185">Reference proteome</keyword>
<proteinExistence type="predicted"/>
<protein>
    <submittedName>
        <fullName evidence="2">Uncharacterized protein</fullName>
    </submittedName>
</protein>
<evidence type="ECO:0000256" key="1">
    <source>
        <dbReference type="SAM" id="Phobius"/>
    </source>
</evidence>
<keyword evidence="1" id="KW-0812">Transmembrane</keyword>
<feature type="transmembrane region" description="Helical" evidence="1">
    <location>
        <begin position="173"/>
        <end position="190"/>
    </location>
</feature>